<evidence type="ECO:0000256" key="5">
    <source>
        <dbReference type="ARBA" id="ARBA00022519"/>
    </source>
</evidence>
<organism evidence="10 11">
    <name type="scientific">Usitatibacter palustris</name>
    <dbReference type="NCBI Taxonomy" id="2732487"/>
    <lineage>
        <taxon>Bacteria</taxon>
        <taxon>Pseudomonadati</taxon>
        <taxon>Pseudomonadota</taxon>
        <taxon>Betaproteobacteria</taxon>
        <taxon>Nitrosomonadales</taxon>
        <taxon>Usitatibacteraceae</taxon>
        <taxon>Usitatibacter</taxon>
    </lineage>
</organism>
<sequence length="1033" mass="111022">MFSKFFIERPIFASVISIIIVLAGLGAMRTLSIEQYPNLLPPVVQVSAFYPGASPDVISQTVAAPIEQQVNGVEGMIYLQSQASSDGTMTLNVSFAIGTNPDQATINVNNRVQAALPVLPEEVKRQGVTVKKKSTSILLFASVTSKNPAHDQVFLSNYVDLNILDELKRIPGVGDAMIMGAKDYAMRVWLRPDRLSQLGLTPSDVANAIKEQNAQFAAGKIGAEPLKNPVDFTYTVTTKGRLEEPEEFANIIIKSNPDGSRIRIKDVARVEVAAKDYSMEARVNQSPAALVAIYQQPGANALAVADQAYATLERLKSRFPEGMSYVVPYDTTKFVRISVKEVVHTLFEAIILVFLVVYLFLQNFRATLIPSIAVPVSLIGTFAGLYLLGFSINLLTLFGMVLAIGIVVDDAIVVLENVERLMSEEKLSPKDAAIRAMEEVSGPVVAIVLVLCAVFVPVAFMGGFTGQMYKQFAVTIAISVAISGLVALTLTPAMCALILQPGHHEPNRFFRAFNRGFEKVTGVFSSGVAFISRRVIVAFAIIAVLFTAMGALFKVVPGGLVPDEDQGYIMLASIMPDAASFSRANQTLRTAEAVVSKFPEVAYMVALPGYDLLSGSIRPNAGAMFVTLKDWDERKEKGSDSFSLAKRALAVNAHIKEGIVFAFNPPPITGLSTTGGVESYLQSRAGSGSEALGHEAAAVVEAAKKRPEFASVSTTFKPTVPQVYLEVDREKAKAIGVPVNTIFDALQATFGSLYVNDFNKFGRTYKVQLQSEADFRAKPEDIKNVFVRSQTGEMIPMNALVRASQVQGPELVERFNVFPAAKILATPAPGYSTGQVIEALEETVTEAAGGDFTLAWTGSAYQEKAAGGTAALAFGFGIVMVFLILAAQYERWSLPFAVITAVPFALFGAVLAVWVVGLTNDVYFQVGLVTLIGLAAKNAILIVEFAVLKMEHGLPPGEAAIESARQRFRPIVMTSFAFILGCVPLVTSSGAGSASRHALGWPVIGGMLAATFIAVFFVPLFFRLIMKVSGGGK</sequence>
<dbReference type="InterPro" id="IPR027463">
    <property type="entry name" value="AcrB_DN_DC_subdom"/>
</dbReference>
<feature type="transmembrane region" description="Helical" evidence="9">
    <location>
        <begin position="472"/>
        <end position="499"/>
    </location>
</feature>
<keyword evidence="4" id="KW-1003">Cell membrane</keyword>
<keyword evidence="11" id="KW-1185">Reference proteome</keyword>
<dbReference type="Gene3D" id="3.30.70.1430">
    <property type="entry name" value="Multidrug efflux transporter AcrB pore domain"/>
    <property type="match status" value="2"/>
</dbReference>
<dbReference type="FunFam" id="1.20.1640.10:FF:000001">
    <property type="entry name" value="Efflux pump membrane transporter"/>
    <property type="match status" value="1"/>
</dbReference>
<feature type="transmembrane region" description="Helical" evidence="9">
    <location>
        <begin position="342"/>
        <end position="361"/>
    </location>
</feature>
<evidence type="ECO:0000313" key="11">
    <source>
        <dbReference type="Proteomes" id="UP000503096"/>
    </source>
</evidence>
<comment type="similarity">
    <text evidence="2 9">Belongs to the resistance-nodulation-cell division (RND) (TC 2.A.6) family.</text>
</comment>
<dbReference type="SUPFAM" id="SSF82714">
    <property type="entry name" value="Multidrug efflux transporter AcrB TolC docking domain, DN and DC subdomains"/>
    <property type="match status" value="2"/>
</dbReference>
<keyword evidence="6 9" id="KW-0812">Transmembrane</keyword>
<dbReference type="EMBL" id="CP053073">
    <property type="protein sequence ID" value="QJR15940.1"/>
    <property type="molecule type" value="Genomic_DNA"/>
</dbReference>
<dbReference type="PRINTS" id="PR00702">
    <property type="entry name" value="ACRIFLAVINRP"/>
</dbReference>
<dbReference type="InterPro" id="IPR004764">
    <property type="entry name" value="MdtF-like"/>
</dbReference>
<dbReference type="GO" id="GO:0042910">
    <property type="term" value="F:xenobiotic transmembrane transporter activity"/>
    <property type="evidence" value="ECO:0007669"/>
    <property type="project" value="TreeGrafter"/>
</dbReference>
<evidence type="ECO:0000256" key="4">
    <source>
        <dbReference type="ARBA" id="ARBA00022475"/>
    </source>
</evidence>
<dbReference type="GO" id="GO:0005886">
    <property type="term" value="C:plasma membrane"/>
    <property type="evidence" value="ECO:0007669"/>
    <property type="project" value="UniProtKB-SubCell"/>
</dbReference>
<dbReference type="Gene3D" id="3.30.2090.10">
    <property type="entry name" value="Multidrug efflux transporter AcrB TolC docking domain, DN and DC subdomains"/>
    <property type="match status" value="2"/>
</dbReference>
<keyword evidence="8 9" id="KW-0472">Membrane</keyword>
<dbReference type="PANTHER" id="PTHR32063">
    <property type="match status" value="1"/>
</dbReference>
<dbReference type="SUPFAM" id="SSF82693">
    <property type="entry name" value="Multidrug efflux transporter AcrB pore domain, PN1, PN2, PC1 and PC2 subdomains"/>
    <property type="match status" value="4"/>
</dbReference>
<dbReference type="Proteomes" id="UP000503096">
    <property type="component" value="Chromosome"/>
</dbReference>
<feature type="transmembrane region" description="Helical" evidence="9">
    <location>
        <begin position="894"/>
        <end position="916"/>
    </location>
</feature>
<reference evidence="10 11" key="1">
    <citation type="submission" date="2020-04" db="EMBL/GenBank/DDBJ databases">
        <title>Usitatibacter rugosus gen. nov., sp. nov. and Usitatibacter palustris sp. nov., novel members of Usitatibacteraceae fam. nov. within the order Nitrosomonadales isolated from soil.</title>
        <authorList>
            <person name="Huber K.J."/>
            <person name="Neumann-Schaal M."/>
            <person name="Geppert A."/>
            <person name="Luckner M."/>
            <person name="Wanner G."/>
            <person name="Overmann J."/>
        </authorList>
    </citation>
    <scope>NUCLEOTIDE SEQUENCE [LARGE SCALE GENOMIC DNA]</scope>
    <source>
        <strain evidence="10 11">Swamp67</strain>
    </source>
</reference>
<dbReference type="Gene3D" id="1.20.1640.10">
    <property type="entry name" value="Multidrug efflux transporter AcrB transmembrane domain"/>
    <property type="match status" value="2"/>
</dbReference>
<dbReference type="SUPFAM" id="SSF82866">
    <property type="entry name" value="Multidrug efflux transporter AcrB transmembrane domain"/>
    <property type="match status" value="2"/>
</dbReference>
<evidence type="ECO:0000256" key="8">
    <source>
        <dbReference type="ARBA" id="ARBA00023136"/>
    </source>
</evidence>
<feature type="transmembrane region" description="Helical" evidence="9">
    <location>
        <begin position="999"/>
        <end position="1025"/>
    </location>
</feature>
<feature type="transmembrane region" description="Helical" evidence="9">
    <location>
        <begin position="968"/>
        <end position="987"/>
    </location>
</feature>
<dbReference type="FunCoup" id="A0A6M4H8L8">
    <property type="interactions" value="599"/>
</dbReference>
<gene>
    <name evidence="10" type="primary">bepE_4</name>
    <name evidence="10" type="ORF">DSM104440_02767</name>
</gene>
<feature type="transmembrane region" description="Helical" evidence="9">
    <location>
        <begin position="922"/>
        <end position="947"/>
    </location>
</feature>
<dbReference type="AlphaFoldDB" id="A0A6M4H8L8"/>
<evidence type="ECO:0000256" key="1">
    <source>
        <dbReference type="ARBA" id="ARBA00004429"/>
    </source>
</evidence>
<feature type="transmembrane region" description="Helical" evidence="9">
    <location>
        <begin position="368"/>
        <end position="388"/>
    </location>
</feature>
<keyword evidence="7 9" id="KW-1133">Transmembrane helix</keyword>
<comment type="subcellular location">
    <subcellularLocation>
        <location evidence="1 9">Cell inner membrane</location>
        <topology evidence="1 9">Multi-pass membrane protein</topology>
    </subcellularLocation>
</comment>
<evidence type="ECO:0000256" key="3">
    <source>
        <dbReference type="ARBA" id="ARBA00022448"/>
    </source>
</evidence>
<dbReference type="InParanoid" id="A0A6M4H8L8"/>
<dbReference type="RefSeq" id="WP_171163653.1">
    <property type="nucleotide sequence ID" value="NZ_CP053073.1"/>
</dbReference>
<feature type="transmembrane region" description="Helical" evidence="9">
    <location>
        <begin position="535"/>
        <end position="553"/>
    </location>
</feature>
<proteinExistence type="inferred from homology"/>
<keyword evidence="5 9" id="KW-0997">Cell inner membrane</keyword>
<feature type="transmembrane region" description="Helical" evidence="9">
    <location>
        <begin position="436"/>
        <end position="460"/>
    </location>
</feature>
<dbReference type="KEGG" id="upl:DSM104440_02767"/>
<evidence type="ECO:0000256" key="6">
    <source>
        <dbReference type="ARBA" id="ARBA00022692"/>
    </source>
</evidence>
<dbReference type="Pfam" id="PF00873">
    <property type="entry name" value="ACR_tran"/>
    <property type="match status" value="1"/>
</dbReference>
<dbReference type="NCBIfam" id="TIGR00915">
    <property type="entry name" value="2A0602"/>
    <property type="match status" value="1"/>
</dbReference>
<evidence type="ECO:0000256" key="2">
    <source>
        <dbReference type="ARBA" id="ARBA00010942"/>
    </source>
</evidence>
<evidence type="ECO:0000256" key="9">
    <source>
        <dbReference type="RuleBase" id="RU364070"/>
    </source>
</evidence>
<feature type="transmembrane region" description="Helical" evidence="9">
    <location>
        <begin position="394"/>
        <end position="415"/>
    </location>
</feature>
<dbReference type="FunFam" id="3.30.70.1430:FF:000001">
    <property type="entry name" value="Efflux pump membrane transporter"/>
    <property type="match status" value="1"/>
</dbReference>
<dbReference type="GO" id="GO:0015562">
    <property type="term" value="F:efflux transmembrane transporter activity"/>
    <property type="evidence" value="ECO:0007669"/>
    <property type="project" value="InterPro"/>
</dbReference>
<accession>A0A6M4H8L8</accession>
<dbReference type="GO" id="GO:0009636">
    <property type="term" value="P:response to toxic substance"/>
    <property type="evidence" value="ECO:0007669"/>
    <property type="project" value="UniProtKB-ARBA"/>
</dbReference>
<evidence type="ECO:0000256" key="7">
    <source>
        <dbReference type="ARBA" id="ARBA00022989"/>
    </source>
</evidence>
<protein>
    <recommendedName>
        <fullName evidence="9">Efflux pump membrane transporter</fullName>
    </recommendedName>
</protein>
<evidence type="ECO:0000313" key="10">
    <source>
        <dbReference type="EMBL" id="QJR15940.1"/>
    </source>
</evidence>
<feature type="transmembrane region" description="Helical" evidence="9">
    <location>
        <begin position="865"/>
        <end position="887"/>
    </location>
</feature>
<dbReference type="Gene3D" id="3.30.70.1320">
    <property type="entry name" value="Multidrug efflux transporter AcrB pore domain like"/>
    <property type="match status" value="1"/>
</dbReference>
<dbReference type="InterPro" id="IPR001036">
    <property type="entry name" value="Acrflvin-R"/>
</dbReference>
<name>A0A6M4H8L8_9PROT</name>
<dbReference type="Gene3D" id="3.30.70.1440">
    <property type="entry name" value="Multidrug efflux transporter AcrB pore domain"/>
    <property type="match status" value="1"/>
</dbReference>
<keyword evidence="3 9" id="KW-0813">Transport</keyword>
<feature type="transmembrane region" description="Helical" evidence="9">
    <location>
        <begin position="12"/>
        <end position="31"/>
    </location>
</feature>
<dbReference type="NCBIfam" id="NF000282">
    <property type="entry name" value="RND_permease_1"/>
    <property type="match status" value="1"/>
</dbReference>
<dbReference type="PANTHER" id="PTHR32063:SF11">
    <property type="entry name" value="CATION OR DRUG EFFLUX SYSTEM PROTEIN"/>
    <property type="match status" value="1"/>
</dbReference>